<protein>
    <recommendedName>
        <fullName evidence="3">F-box domain-containing protein</fullName>
    </recommendedName>
</protein>
<proteinExistence type="predicted"/>
<dbReference type="EMBL" id="ML179352">
    <property type="protein sequence ID" value="THU89932.1"/>
    <property type="molecule type" value="Genomic_DNA"/>
</dbReference>
<dbReference type="AlphaFoldDB" id="A0A4S8LL04"/>
<reference evidence="1 2" key="1">
    <citation type="journal article" date="2019" name="Nat. Ecol. Evol.">
        <title>Megaphylogeny resolves global patterns of mushroom evolution.</title>
        <authorList>
            <person name="Varga T."/>
            <person name="Krizsan K."/>
            <person name="Foldi C."/>
            <person name="Dima B."/>
            <person name="Sanchez-Garcia M."/>
            <person name="Sanchez-Ramirez S."/>
            <person name="Szollosi G.J."/>
            <person name="Szarkandi J.G."/>
            <person name="Papp V."/>
            <person name="Albert L."/>
            <person name="Andreopoulos W."/>
            <person name="Angelini C."/>
            <person name="Antonin V."/>
            <person name="Barry K.W."/>
            <person name="Bougher N.L."/>
            <person name="Buchanan P."/>
            <person name="Buyck B."/>
            <person name="Bense V."/>
            <person name="Catcheside P."/>
            <person name="Chovatia M."/>
            <person name="Cooper J."/>
            <person name="Damon W."/>
            <person name="Desjardin D."/>
            <person name="Finy P."/>
            <person name="Geml J."/>
            <person name="Haridas S."/>
            <person name="Hughes K."/>
            <person name="Justo A."/>
            <person name="Karasinski D."/>
            <person name="Kautmanova I."/>
            <person name="Kiss B."/>
            <person name="Kocsube S."/>
            <person name="Kotiranta H."/>
            <person name="LaButti K.M."/>
            <person name="Lechner B.E."/>
            <person name="Liimatainen K."/>
            <person name="Lipzen A."/>
            <person name="Lukacs Z."/>
            <person name="Mihaltcheva S."/>
            <person name="Morgado L.N."/>
            <person name="Niskanen T."/>
            <person name="Noordeloos M.E."/>
            <person name="Ohm R.A."/>
            <person name="Ortiz-Santana B."/>
            <person name="Ovrebo C."/>
            <person name="Racz N."/>
            <person name="Riley R."/>
            <person name="Savchenko A."/>
            <person name="Shiryaev A."/>
            <person name="Soop K."/>
            <person name="Spirin V."/>
            <person name="Szebenyi C."/>
            <person name="Tomsovsky M."/>
            <person name="Tulloss R.E."/>
            <person name="Uehling J."/>
            <person name="Grigoriev I.V."/>
            <person name="Vagvolgyi C."/>
            <person name="Papp T."/>
            <person name="Martin F.M."/>
            <person name="Miettinen O."/>
            <person name="Hibbett D.S."/>
            <person name="Nagy L.G."/>
        </authorList>
    </citation>
    <scope>NUCLEOTIDE SEQUENCE [LARGE SCALE GENOMIC DNA]</scope>
    <source>
        <strain evidence="1 2">CBS 962.96</strain>
    </source>
</reference>
<evidence type="ECO:0000313" key="1">
    <source>
        <dbReference type="EMBL" id="THU89932.1"/>
    </source>
</evidence>
<sequence length="389" mass="43947">MSLFPGEIIDRIVDFLDNDTQTLLNISLTSFTWLPSGRARLFRAARVKPQTIKEFLELLKHPSSTFASSVKHVEVDGMNQSQPDFVSRDVPEVGKLCPNVVSLSVLHNVAWKDPATDEEHDLYSYSIPRTLRHLSLEACCKRDVMKCLLNHEPFPIIPELDVGILSPSDTTGIGEYLAKLGPSLDHLSLGFSSFDAGGDAEDFYLNCDLSHNTSLRSVHIHRLIDNWKIGLSSPVPWNLKSLARIQSRILKTISFSLYLSHVSQLDVEDLPVDFDWNEIDRFFAEGNLPYLEIVRFDLFIDIIFGCWNGETIRRLEESLPLSHKKGLLRFSRACTGEHDNELKDLENTLKHISNCPPAVPASLRQYARAYTTVQDPLTSTFPQELTLDA</sequence>
<evidence type="ECO:0008006" key="3">
    <source>
        <dbReference type="Google" id="ProtNLM"/>
    </source>
</evidence>
<gene>
    <name evidence="1" type="ORF">K435DRAFT_968882</name>
</gene>
<name>A0A4S8LL04_DENBC</name>
<keyword evidence="2" id="KW-1185">Reference proteome</keyword>
<accession>A0A4S8LL04</accession>
<dbReference type="OrthoDB" id="2789810at2759"/>
<dbReference type="Proteomes" id="UP000297245">
    <property type="component" value="Unassembled WGS sequence"/>
</dbReference>
<evidence type="ECO:0000313" key="2">
    <source>
        <dbReference type="Proteomes" id="UP000297245"/>
    </source>
</evidence>
<organism evidence="1 2">
    <name type="scientific">Dendrothele bispora (strain CBS 962.96)</name>
    <dbReference type="NCBI Taxonomy" id="1314807"/>
    <lineage>
        <taxon>Eukaryota</taxon>
        <taxon>Fungi</taxon>
        <taxon>Dikarya</taxon>
        <taxon>Basidiomycota</taxon>
        <taxon>Agaricomycotina</taxon>
        <taxon>Agaricomycetes</taxon>
        <taxon>Agaricomycetidae</taxon>
        <taxon>Agaricales</taxon>
        <taxon>Agaricales incertae sedis</taxon>
        <taxon>Dendrothele</taxon>
    </lineage>
</organism>